<protein>
    <recommendedName>
        <fullName evidence="6">BZIP domain-containing protein</fullName>
    </recommendedName>
</protein>
<feature type="compositionally biased region" description="Basic and acidic residues" evidence="5">
    <location>
        <begin position="131"/>
        <end position="140"/>
    </location>
</feature>
<proteinExistence type="predicted"/>
<keyword evidence="4" id="KW-0539">Nucleus</keyword>
<feature type="region of interest" description="Disordered" evidence="5">
    <location>
        <begin position="1"/>
        <end position="31"/>
    </location>
</feature>
<keyword evidence="3" id="KW-0238">DNA-binding</keyword>
<feature type="compositionally biased region" description="Low complexity" evidence="5">
    <location>
        <begin position="12"/>
        <end position="26"/>
    </location>
</feature>
<feature type="compositionally biased region" description="Basic residues" evidence="5">
    <location>
        <begin position="1"/>
        <end position="10"/>
    </location>
</feature>
<dbReference type="SUPFAM" id="SSF57959">
    <property type="entry name" value="Leucine zipper domain"/>
    <property type="match status" value="1"/>
</dbReference>
<evidence type="ECO:0000259" key="6">
    <source>
        <dbReference type="PROSITE" id="PS00036"/>
    </source>
</evidence>
<accession>A0ABC8K9K8</accession>
<dbReference type="Gene3D" id="1.20.5.170">
    <property type="match status" value="1"/>
</dbReference>
<keyword evidence="2" id="KW-0597">Phosphoprotein</keyword>
<feature type="compositionally biased region" description="Polar residues" evidence="5">
    <location>
        <begin position="63"/>
        <end position="72"/>
    </location>
</feature>
<comment type="subcellular location">
    <subcellularLocation>
        <location evidence="1">Nucleus</location>
    </subcellularLocation>
</comment>
<dbReference type="GO" id="GO:0005634">
    <property type="term" value="C:nucleus"/>
    <property type="evidence" value="ECO:0007669"/>
    <property type="project" value="UniProtKB-SubCell"/>
</dbReference>
<dbReference type="InterPro" id="IPR046347">
    <property type="entry name" value="bZIP_sf"/>
</dbReference>
<name>A0ABC8K9K8_ERUVS</name>
<dbReference type="AlphaFoldDB" id="A0ABC8K9K8"/>
<evidence type="ECO:0000256" key="4">
    <source>
        <dbReference type="ARBA" id="ARBA00023242"/>
    </source>
</evidence>
<feature type="region of interest" description="Disordered" evidence="5">
    <location>
        <begin position="185"/>
        <end position="208"/>
    </location>
</feature>
<keyword evidence="8" id="KW-1185">Reference proteome</keyword>
<organism evidence="7 8">
    <name type="scientific">Eruca vesicaria subsp. sativa</name>
    <name type="common">Garden rocket</name>
    <name type="synonym">Eruca sativa</name>
    <dbReference type="NCBI Taxonomy" id="29727"/>
    <lineage>
        <taxon>Eukaryota</taxon>
        <taxon>Viridiplantae</taxon>
        <taxon>Streptophyta</taxon>
        <taxon>Embryophyta</taxon>
        <taxon>Tracheophyta</taxon>
        <taxon>Spermatophyta</taxon>
        <taxon>Magnoliopsida</taxon>
        <taxon>eudicotyledons</taxon>
        <taxon>Gunneridae</taxon>
        <taxon>Pentapetalae</taxon>
        <taxon>rosids</taxon>
        <taxon>malvids</taxon>
        <taxon>Brassicales</taxon>
        <taxon>Brassicaceae</taxon>
        <taxon>Brassiceae</taxon>
        <taxon>Eruca</taxon>
    </lineage>
</organism>
<dbReference type="GO" id="GO:0003677">
    <property type="term" value="F:DNA binding"/>
    <property type="evidence" value="ECO:0007669"/>
    <property type="project" value="UniProtKB-KW"/>
</dbReference>
<evidence type="ECO:0000256" key="2">
    <source>
        <dbReference type="ARBA" id="ARBA00022553"/>
    </source>
</evidence>
<evidence type="ECO:0000256" key="3">
    <source>
        <dbReference type="ARBA" id="ARBA00023125"/>
    </source>
</evidence>
<evidence type="ECO:0000313" key="7">
    <source>
        <dbReference type="EMBL" id="CAH8350130.1"/>
    </source>
</evidence>
<evidence type="ECO:0000313" key="8">
    <source>
        <dbReference type="Proteomes" id="UP001642260"/>
    </source>
</evidence>
<dbReference type="PANTHER" id="PTHR22952">
    <property type="entry name" value="CAMP-RESPONSE ELEMENT BINDING PROTEIN-RELATED"/>
    <property type="match status" value="1"/>
</dbReference>
<dbReference type="PANTHER" id="PTHR22952:SF484">
    <property type="entry name" value="BZIP TRANSCRIPTION FACTOR 27"/>
    <property type="match status" value="1"/>
</dbReference>
<dbReference type="InterPro" id="IPR043452">
    <property type="entry name" value="BZIP46-like"/>
</dbReference>
<feature type="compositionally biased region" description="Polar residues" evidence="5">
    <location>
        <begin position="107"/>
        <end position="116"/>
    </location>
</feature>
<sequence>MLSSAKHKINHSAFSVSSSSLPNSHSQAKKNMAQVTMEEVWKEINLASLQQHRQLNIDHEPMLSSQNPNNSIFKDFLNKPLNQEPPPPPSSSSTLHRSLLPPPETVLSLNPHSINTHFDESGRFGCFGKKRGQDSDESRGDRRHRRMIKNRESAARSRARKQECIYKRVGACNISLAEGKCKTQETRRAVENGGSNSTPDKEKTSKVLDSSILRKRPNSWRREAGEHLYIISLS</sequence>
<evidence type="ECO:0000256" key="5">
    <source>
        <dbReference type="SAM" id="MobiDB-lite"/>
    </source>
</evidence>
<dbReference type="Proteomes" id="UP001642260">
    <property type="component" value="Unassembled WGS sequence"/>
</dbReference>
<feature type="compositionally biased region" description="Basic and acidic residues" evidence="5">
    <location>
        <begin position="149"/>
        <end position="160"/>
    </location>
</feature>
<reference evidence="7 8" key="1">
    <citation type="submission" date="2022-03" db="EMBL/GenBank/DDBJ databases">
        <authorList>
            <person name="Macdonald S."/>
            <person name="Ahmed S."/>
            <person name="Newling K."/>
        </authorList>
    </citation>
    <scope>NUCLEOTIDE SEQUENCE [LARGE SCALE GENOMIC DNA]</scope>
</reference>
<dbReference type="InterPro" id="IPR004827">
    <property type="entry name" value="bZIP"/>
</dbReference>
<evidence type="ECO:0000256" key="1">
    <source>
        <dbReference type="ARBA" id="ARBA00004123"/>
    </source>
</evidence>
<dbReference type="EMBL" id="CAKOAT010165155">
    <property type="protein sequence ID" value="CAH8350130.1"/>
    <property type="molecule type" value="Genomic_DNA"/>
</dbReference>
<feature type="region of interest" description="Disordered" evidence="5">
    <location>
        <begin position="61"/>
        <end position="160"/>
    </location>
</feature>
<dbReference type="PROSITE" id="PS00036">
    <property type="entry name" value="BZIP_BASIC"/>
    <property type="match status" value="1"/>
</dbReference>
<comment type="caution">
    <text evidence="7">The sequence shown here is derived from an EMBL/GenBank/DDBJ whole genome shotgun (WGS) entry which is preliminary data.</text>
</comment>
<feature type="domain" description="BZIP" evidence="6">
    <location>
        <begin position="145"/>
        <end position="160"/>
    </location>
</feature>
<gene>
    <name evidence="7" type="ORF">ERUC_LOCUS17919</name>
</gene>